<dbReference type="Pfam" id="PF03992">
    <property type="entry name" value="ABM"/>
    <property type="match status" value="1"/>
</dbReference>
<accession>A0ABN1WFJ1</accession>
<evidence type="ECO:0000313" key="2">
    <source>
        <dbReference type="EMBL" id="GAA1245741.1"/>
    </source>
</evidence>
<comment type="caution">
    <text evidence="2">The sequence shown here is derived from an EMBL/GenBank/DDBJ whole genome shotgun (WGS) entry which is preliminary data.</text>
</comment>
<proteinExistence type="predicted"/>
<dbReference type="InterPro" id="IPR011008">
    <property type="entry name" value="Dimeric_a/b-barrel"/>
</dbReference>
<sequence>MIVRIWEARVAPKAVAEFCALLRADVLPKLTGLDGYLGGELLRSLPDNTHRVLLVTRWRDEEALRAYAGPLWALRPVWSQDELGFLDHPPEVSHFTVVSTD</sequence>
<name>A0ABN1WFJ1_9ACTN</name>
<dbReference type="RefSeq" id="WP_344443223.1">
    <property type="nucleotide sequence ID" value="NZ_BAAALF010000072.1"/>
</dbReference>
<dbReference type="InterPro" id="IPR007138">
    <property type="entry name" value="ABM_dom"/>
</dbReference>
<dbReference type="EMBL" id="BAAALF010000072">
    <property type="protein sequence ID" value="GAA1245741.1"/>
    <property type="molecule type" value="Genomic_DNA"/>
</dbReference>
<evidence type="ECO:0000313" key="3">
    <source>
        <dbReference type="Proteomes" id="UP001500037"/>
    </source>
</evidence>
<dbReference type="SUPFAM" id="SSF54909">
    <property type="entry name" value="Dimeric alpha+beta barrel"/>
    <property type="match status" value="1"/>
</dbReference>
<keyword evidence="3" id="KW-1185">Reference proteome</keyword>
<dbReference type="PROSITE" id="PS51725">
    <property type="entry name" value="ABM"/>
    <property type="match status" value="1"/>
</dbReference>
<reference evidence="2 3" key="1">
    <citation type="journal article" date="2019" name="Int. J. Syst. Evol. Microbiol.">
        <title>The Global Catalogue of Microorganisms (GCM) 10K type strain sequencing project: providing services to taxonomists for standard genome sequencing and annotation.</title>
        <authorList>
            <consortium name="The Broad Institute Genomics Platform"/>
            <consortium name="The Broad Institute Genome Sequencing Center for Infectious Disease"/>
            <person name="Wu L."/>
            <person name="Ma J."/>
        </authorList>
    </citation>
    <scope>NUCLEOTIDE SEQUENCE [LARGE SCALE GENOMIC DNA]</scope>
    <source>
        <strain evidence="2 3">JCM 13004</strain>
    </source>
</reference>
<evidence type="ECO:0000259" key="1">
    <source>
        <dbReference type="PROSITE" id="PS51725"/>
    </source>
</evidence>
<dbReference type="Proteomes" id="UP001500037">
    <property type="component" value="Unassembled WGS sequence"/>
</dbReference>
<organism evidence="2 3">
    <name type="scientific">Kitasatospora nipponensis</name>
    <dbReference type="NCBI Taxonomy" id="258049"/>
    <lineage>
        <taxon>Bacteria</taxon>
        <taxon>Bacillati</taxon>
        <taxon>Actinomycetota</taxon>
        <taxon>Actinomycetes</taxon>
        <taxon>Kitasatosporales</taxon>
        <taxon>Streptomycetaceae</taxon>
        <taxon>Kitasatospora</taxon>
    </lineage>
</organism>
<feature type="domain" description="ABM" evidence="1">
    <location>
        <begin position="2"/>
        <end position="95"/>
    </location>
</feature>
<dbReference type="Gene3D" id="3.30.70.100">
    <property type="match status" value="1"/>
</dbReference>
<gene>
    <name evidence="2" type="ORF">GCM10009665_40730</name>
</gene>
<protein>
    <recommendedName>
        <fullName evidence="1">ABM domain-containing protein</fullName>
    </recommendedName>
</protein>